<evidence type="ECO:0000313" key="9">
    <source>
        <dbReference type="Proteomes" id="UP000029507"/>
    </source>
</evidence>
<dbReference type="STRING" id="169760.PSTEL_26440"/>
<comment type="similarity">
    <text evidence="2">Belongs to the GMC oxidoreductase family.</text>
</comment>
<evidence type="ECO:0000256" key="2">
    <source>
        <dbReference type="ARBA" id="ARBA00010790"/>
    </source>
</evidence>
<feature type="domain" description="Glucose-methanol-choline oxidoreductase N-terminal" evidence="6">
    <location>
        <begin position="148"/>
        <end position="293"/>
    </location>
</feature>
<proteinExistence type="inferred from homology"/>
<keyword evidence="3" id="KW-0285">Flavoprotein</keyword>
<gene>
    <name evidence="8" type="ORF">PSTEL_26440</name>
</gene>
<evidence type="ECO:0000256" key="4">
    <source>
        <dbReference type="ARBA" id="ARBA00022827"/>
    </source>
</evidence>
<dbReference type="KEGG" id="pste:PSTEL_26440"/>
<evidence type="ECO:0000313" key="8">
    <source>
        <dbReference type="EMBL" id="AIQ66126.1"/>
    </source>
</evidence>
<comment type="cofactor">
    <cofactor evidence="1">
        <name>FAD</name>
        <dbReference type="ChEBI" id="CHEBI:57692"/>
    </cofactor>
</comment>
<dbReference type="GO" id="GO:0050660">
    <property type="term" value="F:flavin adenine dinucleotide binding"/>
    <property type="evidence" value="ECO:0007669"/>
    <property type="project" value="InterPro"/>
</dbReference>
<dbReference type="SUPFAM" id="SSF51905">
    <property type="entry name" value="FAD/NAD(P)-binding domain"/>
    <property type="match status" value="1"/>
</dbReference>
<keyword evidence="5" id="KW-0560">Oxidoreductase</keyword>
<dbReference type="SUPFAM" id="SSF54373">
    <property type="entry name" value="FAD-linked reductases, C-terminal domain"/>
    <property type="match status" value="1"/>
</dbReference>
<accession>A0A089LX66</accession>
<dbReference type="EMBL" id="CP009286">
    <property type="protein sequence ID" value="AIQ66126.1"/>
    <property type="molecule type" value="Genomic_DNA"/>
</dbReference>
<evidence type="ECO:0008006" key="10">
    <source>
        <dbReference type="Google" id="ProtNLM"/>
    </source>
</evidence>
<feature type="domain" description="Glucose-methanol-choline oxidoreductase C-terminal" evidence="7">
    <location>
        <begin position="375"/>
        <end position="480"/>
    </location>
</feature>
<sequence length="492" mass="54289">MPNPLPVPQPDHSKTFSSPVSKLEWIPLTSLEKMSQTEYDVLIAGTGAGGGAVLWRLCQQWGNNGKKIGVVEAGDLLLPTNLMNVQTMNHLDYLDIAYNDPQFAIPIPGTKLRQVIALGGRTLKWSVVSPRMYAAVASRDWPVPEREMELYYSIAEQAMGVTDYYTKGSPINEIFLNRLWSSEYAEAMNEPMAADLEPTKYGEIHSNVFFSSIAFLAQALNPRPYDLAVLARAVRVITERGRARGLQVMTPDKRSFELKAKNVVLCASTIETPRILYHSGIRGRAIGHYLTNHSYAIGKATFNHKDYPYVLGTIGILIPETGERPFQVQIGGPNGYRFYHDTQTPFKEQLEMNIAGVGNVESRFENQILFNPNVRNEYGMPEAQVQLTYSDADLAVLGLAEEAVKHVSSILQTPMVSLNLQEALAGDHESGTCRMGRDPDTSGTNPYGQVHGISGLYVADNSVLPFLGAANPTLTTVALAMRTADYIIRSSM</sequence>
<dbReference type="PANTHER" id="PTHR42784">
    <property type="entry name" value="PYRANOSE 2-OXIDASE"/>
    <property type="match status" value="1"/>
</dbReference>
<dbReference type="PANTHER" id="PTHR42784:SF1">
    <property type="entry name" value="PYRANOSE 2-OXIDASE"/>
    <property type="match status" value="1"/>
</dbReference>
<dbReference type="InterPro" id="IPR036188">
    <property type="entry name" value="FAD/NAD-bd_sf"/>
</dbReference>
<protein>
    <recommendedName>
        <fullName evidence="10">Glucose-methanol-choline oxidoreductase</fullName>
    </recommendedName>
</protein>
<evidence type="ECO:0000259" key="7">
    <source>
        <dbReference type="Pfam" id="PF05199"/>
    </source>
</evidence>
<dbReference type="Pfam" id="PF00732">
    <property type="entry name" value="GMC_oxred_N"/>
    <property type="match status" value="1"/>
</dbReference>
<keyword evidence="4" id="KW-0274">FAD</keyword>
<dbReference type="GO" id="GO:0016614">
    <property type="term" value="F:oxidoreductase activity, acting on CH-OH group of donors"/>
    <property type="evidence" value="ECO:0007669"/>
    <property type="project" value="InterPro"/>
</dbReference>
<organism evidence="8 9">
    <name type="scientific">Paenibacillus stellifer</name>
    <dbReference type="NCBI Taxonomy" id="169760"/>
    <lineage>
        <taxon>Bacteria</taxon>
        <taxon>Bacillati</taxon>
        <taxon>Bacillota</taxon>
        <taxon>Bacilli</taxon>
        <taxon>Bacillales</taxon>
        <taxon>Paenibacillaceae</taxon>
        <taxon>Paenibacillus</taxon>
    </lineage>
</organism>
<dbReference type="Gene3D" id="3.50.50.60">
    <property type="entry name" value="FAD/NAD(P)-binding domain"/>
    <property type="match status" value="2"/>
</dbReference>
<dbReference type="HOGENOM" id="CLU_469160_0_0_9"/>
<evidence type="ECO:0000256" key="3">
    <source>
        <dbReference type="ARBA" id="ARBA00022630"/>
    </source>
</evidence>
<dbReference type="InterPro" id="IPR051473">
    <property type="entry name" value="P2Ox-like"/>
</dbReference>
<dbReference type="InterPro" id="IPR000172">
    <property type="entry name" value="GMC_OxRdtase_N"/>
</dbReference>
<evidence type="ECO:0000259" key="6">
    <source>
        <dbReference type="Pfam" id="PF00732"/>
    </source>
</evidence>
<dbReference type="OrthoDB" id="9787779at2"/>
<dbReference type="AlphaFoldDB" id="A0A089LX66"/>
<keyword evidence="9" id="KW-1185">Reference proteome</keyword>
<dbReference type="Proteomes" id="UP000029507">
    <property type="component" value="Chromosome"/>
</dbReference>
<dbReference type="InterPro" id="IPR007867">
    <property type="entry name" value="GMC_OxRtase_C"/>
</dbReference>
<name>A0A089LX66_9BACL</name>
<reference evidence="8 9" key="1">
    <citation type="submission" date="2014-08" db="EMBL/GenBank/DDBJ databases">
        <title>Comparative genomics of the Paenibacillus odorifer group.</title>
        <authorList>
            <person name="den Bakker H.C."/>
            <person name="Tsai Y.-C."/>
            <person name="Martin N."/>
            <person name="Korlach J."/>
            <person name="Wiedmann M."/>
        </authorList>
    </citation>
    <scope>NUCLEOTIDE SEQUENCE [LARGE SCALE GENOMIC DNA]</scope>
    <source>
        <strain evidence="8 9">DSM 14472</strain>
    </source>
</reference>
<evidence type="ECO:0000256" key="1">
    <source>
        <dbReference type="ARBA" id="ARBA00001974"/>
    </source>
</evidence>
<evidence type="ECO:0000256" key="5">
    <source>
        <dbReference type="ARBA" id="ARBA00023002"/>
    </source>
</evidence>
<dbReference type="Pfam" id="PF05199">
    <property type="entry name" value="GMC_oxred_C"/>
    <property type="match status" value="1"/>
</dbReference>